<feature type="domain" description="K Homology" evidence="3">
    <location>
        <begin position="121"/>
        <end position="193"/>
    </location>
</feature>
<dbReference type="InterPro" id="IPR004088">
    <property type="entry name" value="KH_dom_type_1"/>
</dbReference>
<keyword evidence="1" id="KW-0677">Repeat</keyword>
<dbReference type="Proteomes" id="UP001255856">
    <property type="component" value="Unassembled WGS sequence"/>
</dbReference>
<name>A0AAD9IFJ6_PROWI</name>
<proteinExistence type="predicted"/>
<organism evidence="4 5">
    <name type="scientific">Prototheca wickerhamii</name>
    <dbReference type="NCBI Taxonomy" id="3111"/>
    <lineage>
        <taxon>Eukaryota</taxon>
        <taxon>Viridiplantae</taxon>
        <taxon>Chlorophyta</taxon>
        <taxon>core chlorophytes</taxon>
        <taxon>Trebouxiophyceae</taxon>
        <taxon>Chlorellales</taxon>
        <taxon>Chlorellaceae</taxon>
        <taxon>Prototheca</taxon>
    </lineage>
</organism>
<evidence type="ECO:0000256" key="1">
    <source>
        <dbReference type="ARBA" id="ARBA00022737"/>
    </source>
</evidence>
<evidence type="ECO:0000313" key="5">
    <source>
        <dbReference type="Proteomes" id="UP001255856"/>
    </source>
</evidence>
<dbReference type="PANTHER" id="PTHR10288">
    <property type="entry name" value="KH DOMAIN CONTAINING RNA BINDING PROTEIN"/>
    <property type="match status" value="1"/>
</dbReference>
<dbReference type="SUPFAM" id="SSF54791">
    <property type="entry name" value="Eukaryotic type KH-domain (KH-domain type I)"/>
    <property type="match status" value="3"/>
</dbReference>
<dbReference type="GO" id="GO:0003723">
    <property type="term" value="F:RNA binding"/>
    <property type="evidence" value="ECO:0007669"/>
    <property type="project" value="UniProtKB-UniRule"/>
</dbReference>
<dbReference type="PROSITE" id="PS50084">
    <property type="entry name" value="KH_TYPE_1"/>
    <property type="match status" value="3"/>
</dbReference>
<accession>A0AAD9IFJ6</accession>
<evidence type="ECO:0000256" key="2">
    <source>
        <dbReference type="PROSITE-ProRule" id="PRU00117"/>
    </source>
</evidence>
<dbReference type="Gene3D" id="3.30.1370.10">
    <property type="entry name" value="K Homology domain, type 1"/>
    <property type="match status" value="3"/>
</dbReference>
<dbReference type="SMART" id="SM00322">
    <property type="entry name" value="KH"/>
    <property type="match status" value="3"/>
</dbReference>
<dbReference type="InterPro" id="IPR004087">
    <property type="entry name" value="KH_dom"/>
</dbReference>
<feature type="domain" description="K Homology" evidence="3">
    <location>
        <begin position="195"/>
        <end position="268"/>
    </location>
</feature>
<dbReference type="AlphaFoldDB" id="A0AAD9IFJ6"/>
<comment type="caution">
    <text evidence="4">The sequence shown here is derived from an EMBL/GenBank/DDBJ whole genome shotgun (WGS) entry which is preliminary data.</text>
</comment>
<keyword evidence="2" id="KW-0694">RNA-binding</keyword>
<evidence type="ECO:0000313" key="4">
    <source>
        <dbReference type="EMBL" id="KAK2076631.1"/>
    </source>
</evidence>
<protein>
    <recommendedName>
        <fullName evidence="3">K Homology domain-containing protein</fullName>
    </recommendedName>
</protein>
<evidence type="ECO:0000259" key="3">
    <source>
        <dbReference type="SMART" id="SM00322"/>
    </source>
</evidence>
<dbReference type="EMBL" id="JASFZW010000009">
    <property type="protein sequence ID" value="KAK2076631.1"/>
    <property type="molecule type" value="Genomic_DNA"/>
</dbReference>
<dbReference type="InterPro" id="IPR036612">
    <property type="entry name" value="KH_dom_type_1_sf"/>
</dbReference>
<sequence>MTAIDDDEVSQTLSLEDYIAQLAVKFVIPNVAVGSIIGKGGSNISLIQTQSQARIQLSKIGETWPGAGLGGLEGGAPLPGPDRILLISGSLDSLLTALHAVLTAFRAAPSALAAVSGREDGTMCLRLLVHARLCGTLIGRGGATIRSFKEASGAVFNISPAPGPGEPPERVVRVTGQPDELLKAVALVLTKLSQNPDYAALTDTHDRVGMVIGRAGSVVNQLKAVLGVRIHISPRGDYLPGTLLRRCEIIGPPENVTLARHVIEQKVKGGQE</sequence>
<feature type="domain" description="K Homology" evidence="3">
    <location>
        <begin position="20"/>
        <end position="106"/>
    </location>
</feature>
<dbReference type="Pfam" id="PF00013">
    <property type="entry name" value="KH_1"/>
    <property type="match status" value="3"/>
</dbReference>
<gene>
    <name evidence="4" type="ORF">QBZ16_005391</name>
</gene>
<reference evidence="4" key="1">
    <citation type="submission" date="2021-01" db="EMBL/GenBank/DDBJ databases">
        <authorList>
            <person name="Eckstrom K.M.E."/>
        </authorList>
    </citation>
    <scope>NUCLEOTIDE SEQUENCE</scope>
    <source>
        <strain evidence="4">UVCC 0001</strain>
    </source>
</reference>
<keyword evidence="5" id="KW-1185">Reference proteome</keyword>